<evidence type="ECO:0000259" key="6">
    <source>
        <dbReference type="PROSITE" id="PS51296"/>
    </source>
</evidence>
<feature type="domain" description="Rieske" evidence="6">
    <location>
        <begin position="32"/>
        <end position="143"/>
    </location>
</feature>
<evidence type="ECO:0000256" key="1">
    <source>
        <dbReference type="ARBA" id="ARBA00022714"/>
    </source>
</evidence>
<keyword evidence="4" id="KW-0408">Iron</keyword>
<reference evidence="8" key="1">
    <citation type="submission" date="2010-08" db="EMBL/GenBank/DDBJ databases">
        <title>Genome sequence of Parvularcula bermudensis HTCC2503.</title>
        <authorList>
            <person name="Kang D.-M."/>
            <person name="Oh H.-M."/>
            <person name="Cho J.-C."/>
        </authorList>
    </citation>
    <scope>NUCLEOTIDE SEQUENCE [LARGE SCALE GENOMIC DNA]</scope>
    <source>
        <strain evidence="8">ATCC BAA-594 / HTCC2503 / KCTC 12087</strain>
    </source>
</reference>
<keyword evidence="8" id="KW-1185">Reference proteome</keyword>
<protein>
    <submittedName>
        <fullName evidence="7">Rieske 2Fe-2S family protein</fullName>
    </submittedName>
</protein>
<dbReference type="SUPFAM" id="SSF50022">
    <property type="entry name" value="ISP domain"/>
    <property type="match status" value="1"/>
</dbReference>
<evidence type="ECO:0000256" key="4">
    <source>
        <dbReference type="ARBA" id="ARBA00023004"/>
    </source>
</evidence>
<dbReference type="STRING" id="314260.PB2503_06612"/>
<dbReference type="SUPFAM" id="SSF55961">
    <property type="entry name" value="Bet v1-like"/>
    <property type="match status" value="1"/>
</dbReference>
<dbReference type="InterPro" id="IPR017941">
    <property type="entry name" value="Rieske_2Fe-2S"/>
</dbReference>
<evidence type="ECO:0000256" key="2">
    <source>
        <dbReference type="ARBA" id="ARBA00022723"/>
    </source>
</evidence>
<keyword evidence="5" id="KW-0411">Iron-sulfur</keyword>
<dbReference type="eggNOG" id="COG4638">
    <property type="taxonomic scope" value="Bacteria"/>
</dbReference>
<dbReference type="AlphaFoldDB" id="E0TI49"/>
<keyword evidence="2" id="KW-0479">Metal-binding</keyword>
<keyword evidence="3" id="KW-0560">Oxidoreductase</keyword>
<dbReference type="HOGENOM" id="CLU_039484_1_0_5"/>
<dbReference type="CDD" id="cd03469">
    <property type="entry name" value="Rieske_RO_Alpha_N"/>
    <property type="match status" value="1"/>
</dbReference>
<organism evidence="7 8">
    <name type="scientific">Parvularcula bermudensis (strain ATCC BAA-594 / HTCC2503 / KCTC 12087)</name>
    <dbReference type="NCBI Taxonomy" id="314260"/>
    <lineage>
        <taxon>Bacteria</taxon>
        <taxon>Pseudomonadati</taxon>
        <taxon>Pseudomonadota</taxon>
        <taxon>Alphaproteobacteria</taxon>
        <taxon>Parvularculales</taxon>
        <taxon>Parvularculaceae</taxon>
        <taxon>Parvularcula</taxon>
    </lineage>
</organism>
<dbReference type="GO" id="GO:0046872">
    <property type="term" value="F:metal ion binding"/>
    <property type="evidence" value="ECO:0007669"/>
    <property type="project" value="UniProtKB-KW"/>
</dbReference>
<evidence type="ECO:0000256" key="5">
    <source>
        <dbReference type="ARBA" id="ARBA00023014"/>
    </source>
</evidence>
<evidence type="ECO:0000256" key="3">
    <source>
        <dbReference type="ARBA" id="ARBA00023002"/>
    </source>
</evidence>
<gene>
    <name evidence="7" type="ordered locus">PB2503_06612</name>
</gene>
<dbReference type="Gene3D" id="2.102.10.10">
    <property type="entry name" value="Rieske [2Fe-2S] iron-sulphur domain"/>
    <property type="match status" value="1"/>
</dbReference>
<dbReference type="Proteomes" id="UP000001302">
    <property type="component" value="Chromosome"/>
</dbReference>
<dbReference type="InterPro" id="IPR036922">
    <property type="entry name" value="Rieske_2Fe-2S_sf"/>
</dbReference>
<dbReference type="PROSITE" id="PS51296">
    <property type="entry name" value="RIESKE"/>
    <property type="match status" value="1"/>
</dbReference>
<dbReference type="Pfam" id="PF00355">
    <property type="entry name" value="Rieske"/>
    <property type="match status" value="1"/>
</dbReference>
<evidence type="ECO:0000313" key="8">
    <source>
        <dbReference type="Proteomes" id="UP000001302"/>
    </source>
</evidence>
<dbReference type="OrthoDB" id="9800776at2"/>
<dbReference type="PANTHER" id="PTHR21266">
    <property type="entry name" value="IRON-SULFUR DOMAIN CONTAINING PROTEIN"/>
    <property type="match status" value="1"/>
</dbReference>
<dbReference type="PANTHER" id="PTHR21266:SF60">
    <property type="entry name" value="3-KETOSTEROID-9-ALPHA-MONOOXYGENASE, OXYGENASE COMPONENT"/>
    <property type="match status" value="1"/>
</dbReference>
<dbReference type="RefSeq" id="WP_013300362.1">
    <property type="nucleotide sequence ID" value="NC_014414.1"/>
</dbReference>
<dbReference type="EMBL" id="CP002156">
    <property type="protein sequence ID" value="ADM09388.1"/>
    <property type="molecule type" value="Genomic_DNA"/>
</dbReference>
<dbReference type="InterPro" id="IPR050584">
    <property type="entry name" value="Cholesterol_7-desaturase"/>
</dbReference>
<sequence>MNQPPLSAPDATSADASALARARGRAPLTDIWYFAGLSSHFSAKQPQRMVLMGRPIVFARDPGGALFALADRCAHRAAPLSGGRIVDEDGTACLECPYHGWRFALSSGQCRKVPALSAEDPARADGIKVADYPIHEERGLVWIFIPAGRHSGDALPPPPALPPGVPGARPKMVITAQAEGPYDEAVIGLVDPAHTPFVHRQWFWRDPGEAAEKIKDYEPTAMGFRMKPHRPSRNGRAYRLIGGAATTEIEFRLPGLRFELIKNDRYTILGLTAITPLEHETAVITQMFFWDMPLLSLLKPLTLPLARRFLSQDGRILRLQNDNLQRQDVPMLYLGEPDRLAQWYLKLKRAYAEKDQGEAFINPLEPAVLRWRT</sequence>
<accession>E0TI49</accession>
<name>E0TI49_PARBH</name>
<reference evidence="7 8" key="2">
    <citation type="journal article" date="2011" name="J. Bacteriol.">
        <title>Complete genome sequence of strain HTCC2503T of Parvularcula bermudensis, the type species of the order "Parvularculales" in the class Alphaproteobacteria.</title>
        <authorList>
            <person name="Oh H.M."/>
            <person name="Kang I."/>
            <person name="Vergin K.L."/>
            <person name="Kang D."/>
            <person name="Rhee K.H."/>
            <person name="Giovannoni S.J."/>
            <person name="Cho J.C."/>
        </authorList>
    </citation>
    <scope>NUCLEOTIDE SEQUENCE [LARGE SCALE GENOMIC DNA]</scope>
    <source>
        <strain evidence="8">ATCC BAA-594 / HTCC2503 / KCTC 12087</strain>
    </source>
</reference>
<proteinExistence type="predicted"/>
<dbReference type="KEGG" id="pbr:PB2503_06612"/>
<dbReference type="GO" id="GO:0016491">
    <property type="term" value="F:oxidoreductase activity"/>
    <property type="evidence" value="ECO:0007669"/>
    <property type="project" value="UniProtKB-KW"/>
</dbReference>
<dbReference type="Gene3D" id="3.90.380.10">
    <property type="entry name" value="Naphthalene 1,2-dioxygenase Alpha Subunit, Chain A, domain 1"/>
    <property type="match status" value="1"/>
</dbReference>
<evidence type="ECO:0000313" key="7">
    <source>
        <dbReference type="EMBL" id="ADM09388.1"/>
    </source>
</evidence>
<keyword evidence="1" id="KW-0001">2Fe-2S</keyword>
<dbReference type="GO" id="GO:0051537">
    <property type="term" value="F:2 iron, 2 sulfur cluster binding"/>
    <property type="evidence" value="ECO:0007669"/>
    <property type="project" value="UniProtKB-KW"/>
</dbReference>